<dbReference type="Proteomes" id="UP000184148">
    <property type="component" value="Unassembled WGS sequence"/>
</dbReference>
<name>A0A1M4VI62_9FIRM</name>
<dbReference type="InterPro" id="IPR020811">
    <property type="entry name" value="Enolase_N"/>
</dbReference>
<dbReference type="AlphaFoldDB" id="A0A1M4VI62"/>
<dbReference type="STRING" id="1121429.SAMN02745133_00937"/>
<keyword evidence="1" id="KW-0460">Magnesium</keyword>
<dbReference type="GO" id="GO:0000287">
    <property type="term" value="F:magnesium ion binding"/>
    <property type="evidence" value="ECO:0007669"/>
    <property type="project" value="InterPro"/>
</dbReference>
<gene>
    <name evidence="3" type="ORF">SAMN02745133_00937</name>
</gene>
<evidence type="ECO:0000313" key="4">
    <source>
        <dbReference type="Proteomes" id="UP000184148"/>
    </source>
</evidence>
<dbReference type="SMART" id="SM01193">
    <property type="entry name" value="Enolase_N"/>
    <property type="match status" value="1"/>
</dbReference>
<dbReference type="Pfam" id="PF03952">
    <property type="entry name" value="Enolase_N"/>
    <property type="match status" value="1"/>
</dbReference>
<dbReference type="InterPro" id="IPR029017">
    <property type="entry name" value="Enolase-like_N"/>
</dbReference>
<dbReference type="GO" id="GO:0004634">
    <property type="term" value="F:phosphopyruvate hydratase activity"/>
    <property type="evidence" value="ECO:0007669"/>
    <property type="project" value="InterPro"/>
</dbReference>
<dbReference type="SUPFAM" id="SSF54826">
    <property type="entry name" value="Enolase N-terminal domain-like"/>
    <property type="match status" value="1"/>
</dbReference>
<accession>A0A1M4VI62</accession>
<reference evidence="4" key="1">
    <citation type="submission" date="2016-11" db="EMBL/GenBank/DDBJ databases">
        <authorList>
            <person name="Varghese N."/>
            <person name="Submissions S."/>
        </authorList>
    </citation>
    <scope>NUCLEOTIDE SEQUENCE [LARGE SCALE GENOMIC DNA]</scope>
    <source>
        <strain evidence="4">DSM 12395</strain>
    </source>
</reference>
<dbReference type="InterPro" id="IPR000941">
    <property type="entry name" value="Enolase"/>
</dbReference>
<evidence type="ECO:0000256" key="1">
    <source>
        <dbReference type="ARBA" id="ARBA00022842"/>
    </source>
</evidence>
<dbReference type="EMBL" id="FQUY01000004">
    <property type="protein sequence ID" value="SHE68523.1"/>
    <property type="molecule type" value="Genomic_DNA"/>
</dbReference>
<evidence type="ECO:0000259" key="2">
    <source>
        <dbReference type="SMART" id="SM01193"/>
    </source>
</evidence>
<organism evidence="3 4">
    <name type="scientific">Desulforamulus putei DSM 12395</name>
    <dbReference type="NCBI Taxonomy" id="1121429"/>
    <lineage>
        <taxon>Bacteria</taxon>
        <taxon>Bacillati</taxon>
        <taxon>Bacillota</taxon>
        <taxon>Clostridia</taxon>
        <taxon>Eubacteriales</taxon>
        <taxon>Peptococcaceae</taxon>
        <taxon>Desulforamulus</taxon>
    </lineage>
</organism>
<sequence length="103" mass="10682">MELRDGDKDRFRGKGVLTAVGNVNREIAPEVIGLDALDQRGLDQLMIKLDGTENKERLGANAILGVSPGGGPGRGGFSGAAPLSIPRIKASLISVVILCLTSS</sequence>
<proteinExistence type="predicted"/>
<evidence type="ECO:0000313" key="3">
    <source>
        <dbReference type="EMBL" id="SHE68523.1"/>
    </source>
</evidence>
<dbReference type="GO" id="GO:0006096">
    <property type="term" value="P:glycolytic process"/>
    <property type="evidence" value="ECO:0007669"/>
    <property type="project" value="InterPro"/>
</dbReference>
<dbReference type="PANTHER" id="PTHR11902:SF1">
    <property type="entry name" value="ENOLASE"/>
    <property type="match status" value="1"/>
</dbReference>
<dbReference type="GO" id="GO:0000015">
    <property type="term" value="C:phosphopyruvate hydratase complex"/>
    <property type="evidence" value="ECO:0007669"/>
    <property type="project" value="InterPro"/>
</dbReference>
<keyword evidence="4" id="KW-1185">Reference proteome</keyword>
<dbReference type="PANTHER" id="PTHR11902">
    <property type="entry name" value="ENOLASE"/>
    <property type="match status" value="1"/>
</dbReference>
<protein>
    <submittedName>
        <fullName evidence="3">Enolase, N-terminal domain</fullName>
    </submittedName>
</protein>
<dbReference type="Gene3D" id="3.30.390.10">
    <property type="entry name" value="Enolase-like, N-terminal domain"/>
    <property type="match status" value="1"/>
</dbReference>
<feature type="domain" description="Enolase N-terminal" evidence="2">
    <location>
        <begin position="1"/>
        <end position="67"/>
    </location>
</feature>